<sequence length="250" mass="26513">MFPNGISVKDGFEMLAGNETVTYFNGLNVTGNFTAQDLAKAKELASKNEYTVAVISESSYTEKVYGDINDLALPAGQIEYVNELATMVASNSEVIDVSVVVTNSGSVDGKDPAVPFNLGAGGDVTKEITKVDLQAGKSATVNFTLSADDWSVYYPQIGSGLKQVAEDAEYVIDVKPDTACDVYNETAIANPLCASSTLNTGNTHTGLLSATLSRLRSSQPLAYPSGKTAIFIADDQLMQHFSCLTPCVLH</sequence>
<keyword evidence="3" id="KW-1185">Reference proteome</keyword>
<dbReference type="GO" id="GO:0005975">
    <property type="term" value="P:carbohydrate metabolic process"/>
    <property type="evidence" value="ECO:0007669"/>
    <property type="project" value="InterPro"/>
</dbReference>
<evidence type="ECO:0000256" key="1">
    <source>
        <dbReference type="ARBA" id="ARBA00022801"/>
    </source>
</evidence>
<dbReference type="EMBL" id="BSXW01000654">
    <property type="protein sequence ID" value="GMF27263.1"/>
    <property type="molecule type" value="Genomic_DNA"/>
</dbReference>
<organism evidence="2 3">
    <name type="scientific">Phytophthora lilii</name>
    <dbReference type="NCBI Taxonomy" id="2077276"/>
    <lineage>
        <taxon>Eukaryota</taxon>
        <taxon>Sar</taxon>
        <taxon>Stramenopiles</taxon>
        <taxon>Oomycota</taxon>
        <taxon>Peronosporomycetes</taxon>
        <taxon>Peronosporales</taxon>
        <taxon>Peronosporaceae</taxon>
        <taxon>Phytophthora</taxon>
    </lineage>
</organism>
<dbReference type="GO" id="GO:0004553">
    <property type="term" value="F:hydrolase activity, hydrolyzing O-glycosyl compounds"/>
    <property type="evidence" value="ECO:0007669"/>
    <property type="project" value="InterPro"/>
</dbReference>
<comment type="caution">
    <text evidence="2">The sequence shown here is derived from an EMBL/GenBank/DDBJ whole genome shotgun (WGS) entry which is preliminary data.</text>
</comment>
<dbReference type="OrthoDB" id="47059at2759"/>
<keyword evidence="1" id="KW-0378">Hydrolase</keyword>
<dbReference type="InterPro" id="IPR036881">
    <property type="entry name" value="Glyco_hydro_3_C_sf"/>
</dbReference>
<gene>
    <name evidence="2" type="ORF">Plil01_001139900</name>
</gene>
<dbReference type="AlphaFoldDB" id="A0A9W6U6H3"/>
<name>A0A9W6U6H3_9STRA</name>
<reference evidence="2" key="1">
    <citation type="submission" date="2023-04" db="EMBL/GenBank/DDBJ databases">
        <title>Phytophthora lilii NBRC 32176.</title>
        <authorList>
            <person name="Ichikawa N."/>
            <person name="Sato H."/>
            <person name="Tonouchi N."/>
        </authorList>
    </citation>
    <scope>NUCLEOTIDE SEQUENCE</scope>
    <source>
        <strain evidence="2">NBRC 32176</strain>
    </source>
</reference>
<evidence type="ECO:0000313" key="2">
    <source>
        <dbReference type="EMBL" id="GMF27263.1"/>
    </source>
</evidence>
<protein>
    <submittedName>
        <fullName evidence="2">Unnamed protein product</fullName>
    </submittedName>
</protein>
<accession>A0A9W6U6H3</accession>
<dbReference type="Proteomes" id="UP001165083">
    <property type="component" value="Unassembled WGS sequence"/>
</dbReference>
<evidence type="ECO:0000313" key="3">
    <source>
        <dbReference type="Proteomes" id="UP001165083"/>
    </source>
</evidence>
<proteinExistence type="predicted"/>
<dbReference type="Gene3D" id="3.40.50.1700">
    <property type="entry name" value="Glycoside hydrolase family 3 C-terminal domain"/>
    <property type="match status" value="1"/>
</dbReference>